<reference evidence="2" key="1">
    <citation type="submission" date="2020-05" db="UniProtKB">
        <authorList>
            <consortium name="EnsemblMetazoa"/>
        </authorList>
    </citation>
    <scope>IDENTIFICATION</scope>
    <source>
        <strain evidence="2">TTRI</strain>
    </source>
</reference>
<evidence type="ECO:0000313" key="3">
    <source>
        <dbReference type="Proteomes" id="UP000078200"/>
    </source>
</evidence>
<feature type="transmembrane region" description="Helical" evidence="1">
    <location>
        <begin position="144"/>
        <end position="162"/>
    </location>
</feature>
<evidence type="ECO:0000256" key="1">
    <source>
        <dbReference type="SAM" id="Phobius"/>
    </source>
</evidence>
<dbReference type="EnsemblMetazoa" id="GAUT050382-RA">
    <property type="protein sequence ID" value="GAUT050382-PA"/>
    <property type="gene ID" value="GAUT050382"/>
</dbReference>
<accession>A0A1A9VX05</accession>
<sequence length="165" mass="19316">MESDICTFTSYTVKHVILLVMKTLALWSSHLSTLKLLLIREEPCKKSIGNYMYICADVQGCTEASFVFEDLQVHLFSTSILLIKIDKCIVYLPTVSHINAIVCYFMFYSEVYNSLVRTIYYTILVLYNTSTIRYYTILVLYYTILYYTILYYTILVLIKYSIVLV</sequence>
<dbReference type="VEuPathDB" id="VectorBase:GAUT050382"/>
<name>A0A1A9VX05_GLOAU</name>
<dbReference type="AlphaFoldDB" id="A0A1A9VX05"/>
<feature type="transmembrane region" description="Helical" evidence="1">
    <location>
        <begin position="88"/>
        <end position="107"/>
    </location>
</feature>
<evidence type="ECO:0000313" key="2">
    <source>
        <dbReference type="EnsemblMetazoa" id="GAUT050382-PA"/>
    </source>
</evidence>
<organism evidence="2 3">
    <name type="scientific">Glossina austeni</name>
    <name type="common">Savannah tsetse fly</name>
    <dbReference type="NCBI Taxonomy" id="7395"/>
    <lineage>
        <taxon>Eukaryota</taxon>
        <taxon>Metazoa</taxon>
        <taxon>Ecdysozoa</taxon>
        <taxon>Arthropoda</taxon>
        <taxon>Hexapoda</taxon>
        <taxon>Insecta</taxon>
        <taxon>Pterygota</taxon>
        <taxon>Neoptera</taxon>
        <taxon>Endopterygota</taxon>
        <taxon>Diptera</taxon>
        <taxon>Brachycera</taxon>
        <taxon>Muscomorpha</taxon>
        <taxon>Hippoboscoidea</taxon>
        <taxon>Glossinidae</taxon>
        <taxon>Glossina</taxon>
    </lineage>
</organism>
<keyword evidence="1" id="KW-1133">Transmembrane helix</keyword>
<protein>
    <submittedName>
        <fullName evidence="2">Uncharacterized protein</fullName>
    </submittedName>
</protein>
<dbReference type="Proteomes" id="UP000078200">
    <property type="component" value="Unassembled WGS sequence"/>
</dbReference>
<keyword evidence="3" id="KW-1185">Reference proteome</keyword>
<keyword evidence="1" id="KW-0812">Transmembrane</keyword>
<keyword evidence="1" id="KW-0472">Membrane</keyword>
<proteinExistence type="predicted"/>